<dbReference type="RefSeq" id="WP_133904017.1">
    <property type="nucleotide sequence ID" value="NZ_SOCP01000006.1"/>
</dbReference>
<dbReference type="AlphaFoldDB" id="A0A4V3FTC1"/>
<sequence length="231" mass="24677">MNDLEDRLRTTLHDRADTLPPTRHARAMLDRRLTERGGHRPLLVVAAVVAVVVVGIAVPLALTGRSGRVASPPGPTTTRVQESGPPTGEVELGRFTDHGVEKKAVLTVTAQADGEHYCLDALPSDENPVAGYCGIVPSWPTPQPPGSLVLTRPVLGDVLYGGPLPKLMLFVTAPQVTDLEVREAYGRPVEVRQVTRTPGAAYYLAEFPETYAGLGYTARDSAGNVLENAIT</sequence>
<accession>A0A4V3FTC1</accession>
<protein>
    <submittedName>
        <fullName evidence="3">Uncharacterized protein</fullName>
    </submittedName>
</protein>
<keyword evidence="2" id="KW-0472">Membrane</keyword>
<feature type="transmembrane region" description="Helical" evidence="2">
    <location>
        <begin position="41"/>
        <end position="62"/>
    </location>
</feature>
<name>A0A4V3FTC1_9PSEU</name>
<organism evidence="3 4">
    <name type="scientific">Actinophytocola oryzae</name>
    <dbReference type="NCBI Taxonomy" id="502181"/>
    <lineage>
        <taxon>Bacteria</taxon>
        <taxon>Bacillati</taxon>
        <taxon>Actinomycetota</taxon>
        <taxon>Actinomycetes</taxon>
        <taxon>Pseudonocardiales</taxon>
        <taxon>Pseudonocardiaceae</taxon>
    </lineage>
</organism>
<dbReference type="Proteomes" id="UP000294927">
    <property type="component" value="Unassembled WGS sequence"/>
</dbReference>
<gene>
    <name evidence="3" type="ORF">CLV71_106113</name>
</gene>
<keyword evidence="2" id="KW-1133">Transmembrane helix</keyword>
<evidence type="ECO:0000313" key="3">
    <source>
        <dbReference type="EMBL" id="TDV50771.1"/>
    </source>
</evidence>
<evidence type="ECO:0000256" key="2">
    <source>
        <dbReference type="SAM" id="Phobius"/>
    </source>
</evidence>
<evidence type="ECO:0000256" key="1">
    <source>
        <dbReference type="SAM" id="MobiDB-lite"/>
    </source>
</evidence>
<evidence type="ECO:0000313" key="4">
    <source>
        <dbReference type="Proteomes" id="UP000294927"/>
    </source>
</evidence>
<proteinExistence type="predicted"/>
<keyword evidence="4" id="KW-1185">Reference proteome</keyword>
<reference evidence="3 4" key="1">
    <citation type="submission" date="2019-03" db="EMBL/GenBank/DDBJ databases">
        <title>Genomic Encyclopedia of Archaeal and Bacterial Type Strains, Phase II (KMG-II): from individual species to whole genera.</title>
        <authorList>
            <person name="Goeker M."/>
        </authorList>
    </citation>
    <scope>NUCLEOTIDE SEQUENCE [LARGE SCALE GENOMIC DNA]</scope>
    <source>
        <strain evidence="3 4">DSM 45499</strain>
    </source>
</reference>
<dbReference type="EMBL" id="SOCP01000006">
    <property type="protein sequence ID" value="TDV50771.1"/>
    <property type="molecule type" value="Genomic_DNA"/>
</dbReference>
<feature type="region of interest" description="Disordered" evidence="1">
    <location>
        <begin position="65"/>
        <end position="87"/>
    </location>
</feature>
<comment type="caution">
    <text evidence="3">The sequence shown here is derived from an EMBL/GenBank/DDBJ whole genome shotgun (WGS) entry which is preliminary data.</text>
</comment>
<dbReference type="OrthoDB" id="9915954at2"/>
<keyword evidence="2" id="KW-0812">Transmembrane</keyword>